<accession>A0ABS4GGW4</accession>
<dbReference type="Proteomes" id="UP001519342">
    <property type="component" value="Unassembled WGS sequence"/>
</dbReference>
<keyword evidence="1" id="KW-0418">Kinase</keyword>
<evidence type="ECO:0000313" key="1">
    <source>
        <dbReference type="EMBL" id="MBP1926935.1"/>
    </source>
</evidence>
<keyword evidence="1" id="KW-0808">Transferase</keyword>
<proteinExistence type="predicted"/>
<organism evidence="1 2">
    <name type="scientific">Sedimentibacter acidaminivorans</name>
    <dbReference type="NCBI Taxonomy" id="913099"/>
    <lineage>
        <taxon>Bacteria</taxon>
        <taxon>Bacillati</taxon>
        <taxon>Bacillota</taxon>
        <taxon>Tissierellia</taxon>
        <taxon>Sedimentibacter</taxon>
    </lineage>
</organism>
<sequence length="92" mass="10556">MTNTSLYVVDVQPKVDWGNKSNKELDYLFTTSKNLNANMLVFFSDNPIAIINNYIDRTDVKHIVLGDGEIDINSFIEQLHVNSKEIEIHICK</sequence>
<protein>
    <submittedName>
        <fullName evidence="1">K+-sensing histidine kinase KdpD</fullName>
    </submittedName>
</protein>
<keyword evidence="2" id="KW-1185">Reference proteome</keyword>
<gene>
    <name evidence="1" type="ORF">J2Z76_002807</name>
</gene>
<dbReference type="EMBL" id="JAGGKS010000009">
    <property type="protein sequence ID" value="MBP1926935.1"/>
    <property type="molecule type" value="Genomic_DNA"/>
</dbReference>
<reference evidence="1 2" key="1">
    <citation type="submission" date="2021-03" db="EMBL/GenBank/DDBJ databases">
        <title>Genomic Encyclopedia of Type Strains, Phase IV (KMG-IV): sequencing the most valuable type-strain genomes for metagenomic binning, comparative biology and taxonomic classification.</title>
        <authorList>
            <person name="Goeker M."/>
        </authorList>
    </citation>
    <scope>NUCLEOTIDE SEQUENCE [LARGE SCALE GENOMIC DNA]</scope>
    <source>
        <strain evidence="1 2">DSM 24004</strain>
    </source>
</reference>
<name>A0ABS4GGW4_9FIRM</name>
<dbReference type="RefSeq" id="WP_209512656.1">
    <property type="nucleotide sequence ID" value="NZ_JAGGKS010000009.1"/>
</dbReference>
<evidence type="ECO:0000313" key="2">
    <source>
        <dbReference type="Proteomes" id="UP001519342"/>
    </source>
</evidence>
<dbReference type="GO" id="GO:0016301">
    <property type="term" value="F:kinase activity"/>
    <property type="evidence" value="ECO:0007669"/>
    <property type="project" value="UniProtKB-KW"/>
</dbReference>
<comment type="caution">
    <text evidence="1">The sequence shown here is derived from an EMBL/GenBank/DDBJ whole genome shotgun (WGS) entry which is preliminary data.</text>
</comment>